<keyword evidence="3" id="KW-1185">Reference proteome</keyword>
<dbReference type="EMBL" id="OOGT01000006">
    <property type="protein sequence ID" value="SPL69061.1"/>
    <property type="molecule type" value="Genomic_DNA"/>
</dbReference>
<name>A0A2U3MUG1_9GAMM</name>
<evidence type="ECO:0000313" key="2">
    <source>
        <dbReference type="EMBL" id="SPL69061.1"/>
    </source>
</evidence>
<proteinExistence type="predicted"/>
<keyword evidence="2" id="KW-0378">Hydrolase</keyword>
<protein>
    <submittedName>
        <fullName evidence="2">4-sulfomuconolactone hydrolase</fullName>
        <ecNumber evidence="2">3.1.1.92</ecNumber>
    </submittedName>
</protein>
<dbReference type="OrthoDB" id="9787654at2"/>
<dbReference type="InParanoid" id="A0A2U3MUG1"/>
<dbReference type="InterPro" id="IPR052358">
    <property type="entry name" value="Aro_Compnd_Degr_Hydrolases"/>
</dbReference>
<dbReference type="EC" id="3.1.1.92" evidence="2"/>
<accession>A0A2U3MUG1</accession>
<dbReference type="PANTHER" id="PTHR35563">
    <property type="entry name" value="BARREL METAL-DEPENDENT HYDROLASE, PUTATIVE (AFU_ORTHOLOGUE AFUA_1G16240)-RELATED"/>
    <property type="match status" value="1"/>
</dbReference>
<reference evidence="3" key="1">
    <citation type="submission" date="2018-03" db="EMBL/GenBank/DDBJ databases">
        <authorList>
            <person name="Blom J."/>
        </authorList>
    </citation>
    <scope>NUCLEOTIDE SEQUENCE [LARGE SCALE GENOMIC DNA]</scope>
    <source>
        <strain evidence="3">KPC-SM-21</strain>
    </source>
</reference>
<dbReference type="Gene3D" id="3.20.20.140">
    <property type="entry name" value="Metal-dependent hydrolases"/>
    <property type="match status" value="1"/>
</dbReference>
<dbReference type="PANTHER" id="PTHR35563:SF2">
    <property type="entry name" value="BARREL METAL-DEPENDENT HYDROLASE, PUTATIVE (AFU_ORTHOLOGUE AFUA_1G16240)-RELATED"/>
    <property type="match status" value="1"/>
</dbReference>
<dbReference type="InterPro" id="IPR006680">
    <property type="entry name" value="Amidohydro-rel"/>
</dbReference>
<feature type="domain" description="Amidohydrolase-related" evidence="1">
    <location>
        <begin position="23"/>
        <end position="285"/>
    </location>
</feature>
<gene>
    <name evidence="2" type="ORF">KPC_0239</name>
</gene>
<organism evidence="2 3">
    <name type="scientific">Acinetobacter stercoris</name>
    <dbReference type="NCBI Taxonomy" id="2126983"/>
    <lineage>
        <taxon>Bacteria</taxon>
        <taxon>Pseudomonadati</taxon>
        <taxon>Pseudomonadota</taxon>
        <taxon>Gammaproteobacteria</taxon>
        <taxon>Moraxellales</taxon>
        <taxon>Moraxellaceae</taxon>
        <taxon>Acinetobacter</taxon>
    </lineage>
</organism>
<dbReference type="AlphaFoldDB" id="A0A2U3MUG1"/>
<evidence type="ECO:0000313" key="3">
    <source>
        <dbReference type="Proteomes" id="UP000245974"/>
    </source>
</evidence>
<dbReference type="Pfam" id="PF04909">
    <property type="entry name" value="Amidohydro_2"/>
    <property type="match status" value="1"/>
</dbReference>
<evidence type="ECO:0000259" key="1">
    <source>
        <dbReference type="Pfam" id="PF04909"/>
    </source>
</evidence>
<dbReference type="Proteomes" id="UP000245974">
    <property type="component" value="Unassembled WGS sequence"/>
</dbReference>
<dbReference type="RefSeq" id="WP_121972628.1">
    <property type="nucleotide sequence ID" value="NZ_OOGT01000006.1"/>
</dbReference>
<dbReference type="SUPFAM" id="SSF51556">
    <property type="entry name" value="Metallo-dependent hydrolases"/>
    <property type="match status" value="1"/>
</dbReference>
<dbReference type="GO" id="GO:0102998">
    <property type="term" value="F:4-sulfomuconolactone hydrolase activity"/>
    <property type="evidence" value="ECO:0007669"/>
    <property type="project" value="UniProtKB-EC"/>
</dbReference>
<dbReference type="InterPro" id="IPR032466">
    <property type="entry name" value="Metal_Hydrolase"/>
</dbReference>
<sequence length="289" mass="32825">MDYCLSPLEHFQKINFLVPEGACDTHAHVVAEDIEQYPMVDTRSYTPRPATEQDYFKMLKQTGMSRGVLVQISVYGTDNRYMLEVLSRHPDQLRGIAVVDADISENELERMHQLGVRGLRINVLFGGGIGFAAMERLADKIKSFGWHMQFLMDAADIPELMPRLQKLPVIGVVDHMGHTPVSSGLESPAMKGLTHLMEEHGWWVKLSGAYRIGDNFPNFMDVNQWARKLYQTAPEQCVWGSDWPHVALTQMPDTGALLNQLELWLPTEQDRKKVLVDNPQKLYGFPAMT</sequence>